<protein>
    <recommendedName>
        <fullName evidence="5">Probable membrane transporter protein</fullName>
    </recommendedName>
</protein>
<evidence type="ECO:0000256" key="5">
    <source>
        <dbReference type="RuleBase" id="RU363041"/>
    </source>
</evidence>
<keyword evidence="7" id="KW-1185">Reference proteome</keyword>
<dbReference type="PANTHER" id="PTHR43701:SF2">
    <property type="entry name" value="MEMBRANE TRANSPORTER PROTEIN YJNA-RELATED"/>
    <property type="match status" value="1"/>
</dbReference>
<keyword evidence="3 5" id="KW-1133">Transmembrane helix</keyword>
<dbReference type="RefSeq" id="WP_274265510.1">
    <property type="nucleotide sequence ID" value="NZ_CP117880.1"/>
</dbReference>
<feature type="transmembrane region" description="Helical" evidence="5">
    <location>
        <begin position="243"/>
        <end position="261"/>
    </location>
</feature>
<keyword evidence="4 5" id="KW-0472">Membrane</keyword>
<dbReference type="Proteomes" id="UP001221558">
    <property type="component" value="Chromosome"/>
</dbReference>
<proteinExistence type="inferred from homology"/>
<feature type="transmembrane region" description="Helical" evidence="5">
    <location>
        <begin position="108"/>
        <end position="129"/>
    </location>
</feature>
<dbReference type="InterPro" id="IPR002781">
    <property type="entry name" value="TM_pro_TauE-like"/>
</dbReference>
<reference evidence="6 7" key="1">
    <citation type="submission" date="2023-02" db="EMBL/GenBank/DDBJ databases">
        <title>Genome sequence of Sphingobacterium sp. KACC 22765.</title>
        <authorList>
            <person name="Kim S."/>
            <person name="Heo J."/>
            <person name="Kwon S.-W."/>
        </authorList>
    </citation>
    <scope>NUCLEOTIDE SEQUENCE [LARGE SCALE GENOMIC DNA]</scope>
    <source>
        <strain evidence="6 7">KACC 22765</strain>
    </source>
</reference>
<feature type="transmembrane region" description="Helical" evidence="5">
    <location>
        <begin position="44"/>
        <end position="62"/>
    </location>
</feature>
<name>A0ABY7WBF2_9SPHI</name>
<evidence type="ECO:0000256" key="4">
    <source>
        <dbReference type="ARBA" id="ARBA00023136"/>
    </source>
</evidence>
<accession>A0ABY7WBF2</accession>
<dbReference type="Pfam" id="PF01925">
    <property type="entry name" value="TauE"/>
    <property type="match status" value="1"/>
</dbReference>
<organism evidence="6 7">
    <name type="scientific">Sphingobacterium oryzagri</name>
    <dbReference type="NCBI Taxonomy" id="3025669"/>
    <lineage>
        <taxon>Bacteria</taxon>
        <taxon>Pseudomonadati</taxon>
        <taxon>Bacteroidota</taxon>
        <taxon>Sphingobacteriia</taxon>
        <taxon>Sphingobacteriales</taxon>
        <taxon>Sphingobacteriaceae</taxon>
        <taxon>Sphingobacterium</taxon>
    </lineage>
</organism>
<dbReference type="EMBL" id="CP117880">
    <property type="protein sequence ID" value="WDF66770.1"/>
    <property type="molecule type" value="Genomic_DNA"/>
</dbReference>
<feature type="transmembrane region" description="Helical" evidence="5">
    <location>
        <begin position="183"/>
        <end position="201"/>
    </location>
</feature>
<feature type="transmembrane region" description="Helical" evidence="5">
    <location>
        <begin position="74"/>
        <end position="102"/>
    </location>
</feature>
<evidence type="ECO:0000313" key="6">
    <source>
        <dbReference type="EMBL" id="WDF66770.1"/>
    </source>
</evidence>
<evidence type="ECO:0000256" key="1">
    <source>
        <dbReference type="ARBA" id="ARBA00004141"/>
    </source>
</evidence>
<feature type="transmembrane region" description="Helical" evidence="5">
    <location>
        <begin position="150"/>
        <end position="177"/>
    </location>
</feature>
<keyword evidence="5" id="KW-1003">Cell membrane</keyword>
<sequence>MLFGLLLAVGVGITLGLVGSGGTILTVPILVYVMAVDPVLATSYSLIAVGTTACIGACRGFYKKEVDFAKVLQFALPSLVTVWLTRTYLLPLIPEVIVIGTFHFQQSFILMLLFALVMLGSGISMISGSKLIDDVVFAQRHTRLKTLSTGILLGLVTGVVGAGGGFLIIPVLVGFFGLPMRRAVATSLVIIAINSAFGLLGDLEKLAIFDWNLLARYTLSTAFGIFIGFYLSDKLETQQLKKSFGYFILLVALGIICKELLIPASPYTIH</sequence>
<comment type="similarity">
    <text evidence="5">Belongs to the 4-toluene sulfonate uptake permease (TSUP) (TC 2.A.102) family.</text>
</comment>
<evidence type="ECO:0000313" key="7">
    <source>
        <dbReference type="Proteomes" id="UP001221558"/>
    </source>
</evidence>
<comment type="subcellular location">
    <subcellularLocation>
        <location evidence="5">Cell membrane</location>
        <topology evidence="5">Multi-pass membrane protein</topology>
    </subcellularLocation>
    <subcellularLocation>
        <location evidence="1">Membrane</location>
        <topology evidence="1">Multi-pass membrane protein</topology>
    </subcellularLocation>
</comment>
<gene>
    <name evidence="6" type="ORF">PQ465_10690</name>
</gene>
<keyword evidence="2 5" id="KW-0812">Transmembrane</keyword>
<dbReference type="PANTHER" id="PTHR43701">
    <property type="entry name" value="MEMBRANE TRANSPORTER PROTEIN MJ0441-RELATED"/>
    <property type="match status" value="1"/>
</dbReference>
<evidence type="ECO:0000256" key="3">
    <source>
        <dbReference type="ARBA" id="ARBA00022989"/>
    </source>
</evidence>
<feature type="transmembrane region" description="Helical" evidence="5">
    <location>
        <begin position="213"/>
        <end position="231"/>
    </location>
</feature>
<dbReference type="InterPro" id="IPR051598">
    <property type="entry name" value="TSUP/Inactive_protease-like"/>
</dbReference>
<evidence type="ECO:0000256" key="2">
    <source>
        <dbReference type="ARBA" id="ARBA00022692"/>
    </source>
</evidence>